<proteinExistence type="predicted"/>
<dbReference type="Proteomes" id="UP001497516">
    <property type="component" value="Chromosome 8"/>
</dbReference>
<sequence length="128" mass="13943">MALVVRQHKEENYVKSKNKKNNKRSMSVPGISSLASIESLSMPLVQEVVISADIQCVQCQKRVADAISRMSGTESVTVNLVEKQVTLTCTYPGPGGGGRVIYRNPLSRIAIISRRILGSSSSSSSKRY</sequence>
<dbReference type="PANTHER" id="PTHR47294">
    <property type="entry name" value="OS08G0431150 PROTEIN"/>
    <property type="match status" value="1"/>
</dbReference>
<evidence type="ECO:0000259" key="1">
    <source>
        <dbReference type="Pfam" id="PF00403"/>
    </source>
</evidence>
<accession>A0AAV2GFJ3</accession>
<feature type="domain" description="HMA" evidence="1">
    <location>
        <begin position="51"/>
        <end position="88"/>
    </location>
</feature>
<reference evidence="2 3" key="1">
    <citation type="submission" date="2024-04" db="EMBL/GenBank/DDBJ databases">
        <authorList>
            <person name="Fracassetti M."/>
        </authorList>
    </citation>
    <scope>NUCLEOTIDE SEQUENCE [LARGE SCALE GENOMIC DNA]</scope>
</reference>
<dbReference type="EMBL" id="OZ034821">
    <property type="protein sequence ID" value="CAL1408245.1"/>
    <property type="molecule type" value="Genomic_DNA"/>
</dbReference>
<dbReference type="PANTHER" id="PTHR47294:SF6">
    <property type="entry name" value="HMA DOMAIN-CONTAINING PROTEIN"/>
    <property type="match status" value="1"/>
</dbReference>
<gene>
    <name evidence="2" type="ORF">LTRI10_LOCUS47856</name>
</gene>
<evidence type="ECO:0000313" key="2">
    <source>
        <dbReference type="EMBL" id="CAL1408245.1"/>
    </source>
</evidence>
<dbReference type="SUPFAM" id="SSF55008">
    <property type="entry name" value="HMA, heavy metal-associated domain"/>
    <property type="match status" value="1"/>
</dbReference>
<protein>
    <recommendedName>
        <fullName evidence="1">HMA domain-containing protein</fullName>
    </recommendedName>
</protein>
<dbReference type="AlphaFoldDB" id="A0AAV2GFJ3"/>
<organism evidence="2 3">
    <name type="scientific">Linum trigynum</name>
    <dbReference type="NCBI Taxonomy" id="586398"/>
    <lineage>
        <taxon>Eukaryota</taxon>
        <taxon>Viridiplantae</taxon>
        <taxon>Streptophyta</taxon>
        <taxon>Embryophyta</taxon>
        <taxon>Tracheophyta</taxon>
        <taxon>Spermatophyta</taxon>
        <taxon>Magnoliopsida</taxon>
        <taxon>eudicotyledons</taxon>
        <taxon>Gunneridae</taxon>
        <taxon>Pentapetalae</taxon>
        <taxon>rosids</taxon>
        <taxon>fabids</taxon>
        <taxon>Malpighiales</taxon>
        <taxon>Linaceae</taxon>
        <taxon>Linum</taxon>
    </lineage>
</organism>
<evidence type="ECO:0000313" key="3">
    <source>
        <dbReference type="Proteomes" id="UP001497516"/>
    </source>
</evidence>
<dbReference type="InterPro" id="IPR036163">
    <property type="entry name" value="HMA_dom_sf"/>
</dbReference>
<name>A0AAV2GFJ3_9ROSI</name>
<dbReference type="Gene3D" id="3.30.70.100">
    <property type="match status" value="1"/>
</dbReference>
<dbReference type="InterPro" id="IPR006121">
    <property type="entry name" value="HMA_dom"/>
</dbReference>
<dbReference type="Pfam" id="PF00403">
    <property type="entry name" value="HMA"/>
    <property type="match status" value="1"/>
</dbReference>
<dbReference type="GO" id="GO:0046872">
    <property type="term" value="F:metal ion binding"/>
    <property type="evidence" value="ECO:0007669"/>
    <property type="project" value="InterPro"/>
</dbReference>
<keyword evidence="3" id="KW-1185">Reference proteome</keyword>